<evidence type="ECO:0000313" key="4">
    <source>
        <dbReference type="EMBL" id="MFD2659193.1"/>
    </source>
</evidence>
<sequence length="270" mass="29635">MNRKPIEIWPEGHPNGESLNGEKATVTPYLLQADKPLSAVIVFPGGGYGMRAEHEGKPIAEWLNRIGIQAFVLDYRVAPHKHPVPMNDAKRAVRLVRSRAAEFGVDPGRVGILGFSAGGHLASTVGTHHDPGDAESADPLERFSSRPDLMVLCYPVITLGEYRHDGSRVNLLGEDAPEELVELLSNEKQVAADTPPAFLWHTADDGAVPVENSLMFAAALSRNRVPHELHVYESGRHGLGLAEAEPETSTWPMLCERWLRRRGFIDSYSG</sequence>
<accession>A0ABW5QSW9</accession>
<dbReference type="RefSeq" id="WP_379269529.1">
    <property type="nucleotide sequence ID" value="NZ_JBHUGT010000031.1"/>
</dbReference>
<dbReference type="InterPro" id="IPR050300">
    <property type="entry name" value="GDXG_lipolytic_enzyme"/>
</dbReference>
<dbReference type="GO" id="GO:0016787">
    <property type="term" value="F:hydrolase activity"/>
    <property type="evidence" value="ECO:0007669"/>
    <property type="project" value="UniProtKB-KW"/>
</dbReference>
<dbReference type="SUPFAM" id="SSF53474">
    <property type="entry name" value="alpha/beta-Hydrolases"/>
    <property type="match status" value="1"/>
</dbReference>
<feature type="domain" description="BD-FAE-like" evidence="3">
    <location>
        <begin position="33"/>
        <end position="220"/>
    </location>
</feature>
<dbReference type="Pfam" id="PF20434">
    <property type="entry name" value="BD-FAE"/>
    <property type="match status" value="1"/>
</dbReference>
<keyword evidence="1 4" id="KW-0378">Hydrolase</keyword>
<protein>
    <submittedName>
        <fullName evidence="4">Alpha/beta hydrolase</fullName>
    </submittedName>
</protein>
<dbReference type="InterPro" id="IPR049492">
    <property type="entry name" value="BD-FAE-like_dom"/>
</dbReference>
<dbReference type="EMBL" id="JBHUMY010000001">
    <property type="protein sequence ID" value="MFD2659193.1"/>
    <property type="molecule type" value="Genomic_DNA"/>
</dbReference>
<feature type="region of interest" description="Disordered" evidence="2">
    <location>
        <begin position="1"/>
        <end position="20"/>
    </location>
</feature>
<proteinExistence type="predicted"/>
<comment type="caution">
    <text evidence="4">The sequence shown here is derived from an EMBL/GenBank/DDBJ whole genome shotgun (WGS) entry which is preliminary data.</text>
</comment>
<name>A0ABW5QSW9_9BACL</name>
<dbReference type="Proteomes" id="UP001597493">
    <property type="component" value="Unassembled WGS sequence"/>
</dbReference>
<organism evidence="4 5">
    <name type="scientific">Paenibacillus thailandensis</name>
    <dbReference type="NCBI Taxonomy" id="393250"/>
    <lineage>
        <taxon>Bacteria</taxon>
        <taxon>Bacillati</taxon>
        <taxon>Bacillota</taxon>
        <taxon>Bacilli</taxon>
        <taxon>Bacillales</taxon>
        <taxon>Paenibacillaceae</taxon>
        <taxon>Paenibacillus</taxon>
    </lineage>
</organism>
<dbReference type="Gene3D" id="3.40.50.1820">
    <property type="entry name" value="alpha/beta hydrolase"/>
    <property type="match status" value="1"/>
</dbReference>
<dbReference type="PANTHER" id="PTHR48081">
    <property type="entry name" value="AB HYDROLASE SUPERFAMILY PROTEIN C4A8.06C"/>
    <property type="match status" value="1"/>
</dbReference>
<keyword evidence="5" id="KW-1185">Reference proteome</keyword>
<dbReference type="PANTHER" id="PTHR48081:SF6">
    <property type="entry name" value="PEPTIDASE S9 PROLYL OLIGOPEPTIDASE CATALYTIC DOMAIN-CONTAINING PROTEIN"/>
    <property type="match status" value="1"/>
</dbReference>
<evidence type="ECO:0000256" key="1">
    <source>
        <dbReference type="ARBA" id="ARBA00022801"/>
    </source>
</evidence>
<evidence type="ECO:0000256" key="2">
    <source>
        <dbReference type="SAM" id="MobiDB-lite"/>
    </source>
</evidence>
<dbReference type="InterPro" id="IPR029058">
    <property type="entry name" value="AB_hydrolase_fold"/>
</dbReference>
<evidence type="ECO:0000313" key="5">
    <source>
        <dbReference type="Proteomes" id="UP001597493"/>
    </source>
</evidence>
<reference evidence="5" key="1">
    <citation type="journal article" date="2019" name="Int. J. Syst. Evol. Microbiol.">
        <title>The Global Catalogue of Microorganisms (GCM) 10K type strain sequencing project: providing services to taxonomists for standard genome sequencing and annotation.</title>
        <authorList>
            <consortium name="The Broad Institute Genomics Platform"/>
            <consortium name="The Broad Institute Genome Sequencing Center for Infectious Disease"/>
            <person name="Wu L."/>
            <person name="Ma J."/>
        </authorList>
    </citation>
    <scope>NUCLEOTIDE SEQUENCE [LARGE SCALE GENOMIC DNA]</scope>
    <source>
        <strain evidence="5">TISTR 1827</strain>
    </source>
</reference>
<evidence type="ECO:0000259" key="3">
    <source>
        <dbReference type="Pfam" id="PF20434"/>
    </source>
</evidence>
<gene>
    <name evidence="4" type="ORF">ACFSW5_02810</name>
</gene>